<gene>
    <name evidence="1" type="ORF">Cgig2_006655</name>
</gene>
<reference evidence="1" key="1">
    <citation type="submission" date="2022-04" db="EMBL/GenBank/DDBJ databases">
        <title>Carnegiea gigantea Genome sequencing and assembly v2.</title>
        <authorList>
            <person name="Copetti D."/>
            <person name="Sanderson M.J."/>
            <person name="Burquez A."/>
            <person name="Wojciechowski M.F."/>
        </authorList>
    </citation>
    <scope>NUCLEOTIDE SEQUENCE</scope>
    <source>
        <strain evidence="1">SGP5-SGP5p</strain>
        <tissue evidence="1">Aerial part</tissue>
    </source>
</reference>
<dbReference type="EMBL" id="JAKOGI010001642">
    <property type="protein sequence ID" value="KAJ8424600.1"/>
    <property type="molecule type" value="Genomic_DNA"/>
</dbReference>
<protein>
    <submittedName>
        <fullName evidence="1">Uncharacterized protein</fullName>
    </submittedName>
</protein>
<dbReference type="Proteomes" id="UP001153076">
    <property type="component" value="Unassembled WGS sequence"/>
</dbReference>
<name>A0A9Q1GQ41_9CARY</name>
<evidence type="ECO:0000313" key="1">
    <source>
        <dbReference type="EMBL" id="KAJ8424600.1"/>
    </source>
</evidence>
<dbReference type="OrthoDB" id="1752268at2759"/>
<proteinExistence type="predicted"/>
<keyword evidence="2" id="KW-1185">Reference proteome</keyword>
<evidence type="ECO:0000313" key="2">
    <source>
        <dbReference type="Proteomes" id="UP001153076"/>
    </source>
</evidence>
<dbReference type="AlphaFoldDB" id="A0A9Q1GQ41"/>
<organism evidence="1 2">
    <name type="scientific">Carnegiea gigantea</name>
    <dbReference type="NCBI Taxonomy" id="171969"/>
    <lineage>
        <taxon>Eukaryota</taxon>
        <taxon>Viridiplantae</taxon>
        <taxon>Streptophyta</taxon>
        <taxon>Embryophyta</taxon>
        <taxon>Tracheophyta</taxon>
        <taxon>Spermatophyta</taxon>
        <taxon>Magnoliopsida</taxon>
        <taxon>eudicotyledons</taxon>
        <taxon>Gunneridae</taxon>
        <taxon>Pentapetalae</taxon>
        <taxon>Caryophyllales</taxon>
        <taxon>Cactineae</taxon>
        <taxon>Cactaceae</taxon>
        <taxon>Cactoideae</taxon>
        <taxon>Echinocereeae</taxon>
        <taxon>Carnegiea</taxon>
    </lineage>
</organism>
<comment type="caution">
    <text evidence="1">The sequence shown here is derived from an EMBL/GenBank/DDBJ whole genome shotgun (WGS) entry which is preliminary data.</text>
</comment>
<accession>A0A9Q1GQ41</accession>
<sequence>MNALHGRDAKRIIETKQALRKAHNSDASYQSATTPYTSKSRGVGWYEEQDESSRTRYSKIQKLNQVIATKELNPLVGPTMTFGPKDICPMQIPHIEALVIQLKIAIAMVRRILINTRSSIDIYTENNLEAVEISILGLRDKLHIPWNPKDYLSELATKTAQEM</sequence>